<feature type="transmembrane region" description="Helical" evidence="1">
    <location>
        <begin position="75"/>
        <end position="94"/>
    </location>
</feature>
<sequence length="129" mass="14186">MAKIDSSFTSTVIVALIGLVFFGYNAFDAALRAGNNHWINLFYVLTFLNMAALDGLMIMHSIAPEAFEKRSDLRNATLATIIGLTLAFLVYLWISLPPNMIWLVWVACGLALCSASAMVFLSKSLTKYA</sequence>
<evidence type="ECO:0000313" key="3">
    <source>
        <dbReference type="Proteomes" id="UP000017836"/>
    </source>
</evidence>
<keyword evidence="1" id="KW-0472">Membrane</keyword>
<proteinExistence type="predicted"/>
<keyword evidence="1" id="KW-0812">Transmembrane</keyword>
<dbReference type="HOGENOM" id="CLU_1818419_0_0_1"/>
<gene>
    <name evidence="2" type="ORF">AMTR_s00078p00076130</name>
</gene>
<keyword evidence="3" id="KW-1185">Reference proteome</keyword>
<dbReference type="Gramene" id="ERN03765">
    <property type="protein sequence ID" value="ERN03765"/>
    <property type="gene ID" value="AMTR_s00078p00076130"/>
</dbReference>
<accession>W1P9U8</accession>
<dbReference type="Proteomes" id="UP000017836">
    <property type="component" value="Unassembled WGS sequence"/>
</dbReference>
<protein>
    <submittedName>
        <fullName evidence="2">Uncharacterized protein</fullName>
    </submittedName>
</protein>
<feature type="transmembrane region" description="Helical" evidence="1">
    <location>
        <begin position="7"/>
        <end position="27"/>
    </location>
</feature>
<dbReference type="EMBL" id="KI394330">
    <property type="protein sequence ID" value="ERN03765.1"/>
    <property type="molecule type" value="Genomic_DNA"/>
</dbReference>
<reference evidence="3" key="1">
    <citation type="journal article" date="2013" name="Science">
        <title>The Amborella genome and the evolution of flowering plants.</title>
        <authorList>
            <consortium name="Amborella Genome Project"/>
        </authorList>
    </citation>
    <scope>NUCLEOTIDE SEQUENCE [LARGE SCALE GENOMIC DNA]</scope>
</reference>
<organism evidence="2 3">
    <name type="scientific">Amborella trichopoda</name>
    <dbReference type="NCBI Taxonomy" id="13333"/>
    <lineage>
        <taxon>Eukaryota</taxon>
        <taxon>Viridiplantae</taxon>
        <taxon>Streptophyta</taxon>
        <taxon>Embryophyta</taxon>
        <taxon>Tracheophyta</taxon>
        <taxon>Spermatophyta</taxon>
        <taxon>Magnoliopsida</taxon>
        <taxon>Amborellales</taxon>
        <taxon>Amborellaceae</taxon>
        <taxon>Amborella</taxon>
    </lineage>
</organism>
<keyword evidence="1" id="KW-1133">Transmembrane helix</keyword>
<dbReference type="AlphaFoldDB" id="W1P9U8"/>
<feature type="transmembrane region" description="Helical" evidence="1">
    <location>
        <begin position="39"/>
        <end position="63"/>
    </location>
</feature>
<feature type="transmembrane region" description="Helical" evidence="1">
    <location>
        <begin position="100"/>
        <end position="121"/>
    </location>
</feature>
<name>W1P9U8_AMBTC</name>
<evidence type="ECO:0000313" key="2">
    <source>
        <dbReference type="EMBL" id="ERN03765.1"/>
    </source>
</evidence>
<evidence type="ECO:0000256" key="1">
    <source>
        <dbReference type="SAM" id="Phobius"/>
    </source>
</evidence>